<dbReference type="AlphaFoldDB" id="A0A2N9HTQ2"/>
<reference evidence="1" key="1">
    <citation type="submission" date="2018-02" db="EMBL/GenBank/DDBJ databases">
        <authorList>
            <person name="Cohen D.B."/>
            <person name="Kent A.D."/>
        </authorList>
    </citation>
    <scope>NUCLEOTIDE SEQUENCE</scope>
</reference>
<accession>A0A2N9HTQ2</accession>
<dbReference type="EMBL" id="OIVN01004035">
    <property type="protein sequence ID" value="SPD15094.1"/>
    <property type="molecule type" value="Genomic_DNA"/>
</dbReference>
<evidence type="ECO:0000313" key="1">
    <source>
        <dbReference type="EMBL" id="SPD15094.1"/>
    </source>
</evidence>
<sequence length="188" mass="21470">MVPMDGVHEDHMDVDVQVFMDEHARVARGSHGCACTRFPWMAYERSKDNALQEEQGPIGKEKLGGLVRDPRREVSKPKKRQSLTCVNGSPTWSFPKVLSQNWYHTKVEICWLVAYFVPQYLKDLLVAVSSIRLLLADDVMFDVMEKISTMRMWLKLECSNNNSRSAVQVELEKLYSARGGASQLEECS</sequence>
<organism evidence="1">
    <name type="scientific">Fagus sylvatica</name>
    <name type="common">Beechnut</name>
    <dbReference type="NCBI Taxonomy" id="28930"/>
    <lineage>
        <taxon>Eukaryota</taxon>
        <taxon>Viridiplantae</taxon>
        <taxon>Streptophyta</taxon>
        <taxon>Embryophyta</taxon>
        <taxon>Tracheophyta</taxon>
        <taxon>Spermatophyta</taxon>
        <taxon>Magnoliopsida</taxon>
        <taxon>eudicotyledons</taxon>
        <taxon>Gunneridae</taxon>
        <taxon>Pentapetalae</taxon>
        <taxon>rosids</taxon>
        <taxon>fabids</taxon>
        <taxon>Fagales</taxon>
        <taxon>Fagaceae</taxon>
        <taxon>Fagus</taxon>
    </lineage>
</organism>
<name>A0A2N9HTQ2_FAGSY</name>
<gene>
    <name evidence="1" type="ORF">FSB_LOCUS42976</name>
</gene>
<protein>
    <submittedName>
        <fullName evidence="1">Uncharacterized protein</fullName>
    </submittedName>
</protein>
<proteinExistence type="predicted"/>